<dbReference type="CDD" id="cd00165">
    <property type="entry name" value="S4"/>
    <property type="match status" value="1"/>
</dbReference>
<keyword evidence="1" id="KW-0694">RNA-binding</keyword>
<dbReference type="EMBL" id="CP001720">
    <property type="protein sequence ID" value="ACV60968.1"/>
    <property type="molecule type" value="Genomic_DNA"/>
</dbReference>
<dbReference type="GO" id="GO:0003723">
    <property type="term" value="F:RNA binding"/>
    <property type="evidence" value="ECO:0007669"/>
    <property type="project" value="UniProtKB-KW"/>
</dbReference>
<reference evidence="2 3" key="1">
    <citation type="journal article" date="2009" name="Stand. Genomic Sci.">
        <title>Complete genome sequence of Desulfotomaculum acetoxidans type strain (5575).</title>
        <authorList>
            <person name="Spring S."/>
            <person name="Lapidus A."/>
            <person name="Schroder M."/>
            <person name="Gleim D."/>
            <person name="Sims D."/>
            <person name="Meincke L."/>
            <person name="Glavina Del Rio T."/>
            <person name="Tice H."/>
            <person name="Copeland A."/>
            <person name="Cheng J.F."/>
            <person name="Lucas S."/>
            <person name="Chen F."/>
            <person name="Nolan M."/>
            <person name="Bruce D."/>
            <person name="Goodwin L."/>
            <person name="Pitluck S."/>
            <person name="Ivanova N."/>
            <person name="Mavromatis K."/>
            <person name="Mikhailova N."/>
            <person name="Pati A."/>
            <person name="Chen A."/>
            <person name="Palaniappan K."/>
            <person name="Land M."/>
            <person name="Hauser L."/>
            <person name="Chang Y.J."/>
            <person name="Jeffries C.D."/>
            <person name="Chain P."/>
            <person name="Saunders E."/>
            <person name="Brettin T."/>
            <person name="Detter J.C."/>
            <person name="Goker M."/>
            <person name="Bristow J."/>
            <person name="Eisen J.A."/>
            <person name="Markowitz V."/>
            <person name="Hugenholtz P."/>
            <person name="Kyrpides N.C."/>
            <person name="Klenk H.P."/>
            <person name="Han C."/>
        </authorList>
    </citation>
    <scope>NUCLEOTIDE SEQUENCE [LARGE SCALE GENOMIC DNA]</scope>
    <source>
        <strain evidence="3">ATCC 49208 / DSM 771 / VKM B-1644</strain>
    </source>
</reference>
<dbReference type="AlphaFoldDB" id="C8VV99"/>
<name>C8VV99_DESAS</name>
<evidence type="ECO:0000313" key="3">
    <source>
        <dbReference type="Proteomes" id="UP000002217"/>
    </source>
</evidence>
<dbReference type="Gene3D" id="3.10.290.10">
    <property type="entry name" value="RNA-binding S4 domain"/>
    <property type="match status" value="1"/>
</dbReference>
<proteinExistence type="predicted"/>
<dbReference type="SUPFAM" id="SSF55174">
    <property type="entry name" value="Alpha-L RNA-binding motif"/>
    <property type="match status" value="1"/>
</dbReference>
<dbReference type="eggNOG" id="COG2501">
    <property type="taxonomic scope" value="Bacteria"/>
</dbReference>
<dbReference type="Pfam" id="PF13275">
    <property type="entry name" value="S4_2"/>
    <property type="match status" value="1"/>
</dbReference>
<dbReference type="HOGENOM" id="CLU_127162_4_0_9"/>
<keyword evidence="3" id="KW-1185">Reference proteome</keyword>
<dbReference type="KEGG" id="dae:Dtox_0003"/>
<dbReference type="InterPro" id="IPR036986">
    <property type="entry name" value="S4_RNA-bd_sf"/>
</dbReference>
<protein>
    <submittedName>
        <fullName evidence="2">RNA-binding S4 domain protein</fullName>
    </submittedName>
</protein>
<dbReference type="PROSITE" id="PS50889">
    <property type="entry name" value="S4"/>
    <property type="match status" value="1"/>
</dbReference>
<dbReference type="OrthoDB" id="9811532at2"/>
<sequence>MNKQIKVKGPIRLDQFLKWATIVSTGGQAKILITSGGVKVNQSIEIKRGRNLKNGDIVQVGDILYHVNSTE</sequence>
<accession>C8VV99</accession>
<dbReference type="Proteomes" id="UP000002217">
    <property type="component" value="Chromosome"/>
</dbReference>
<dbReference type="STRING" id="485916.Dtox_0003"/>
<evidence type="ECO:0000313" key="2">
    <source>
        <dbReference type="EMBL" id="ACV60968.1"/>
    </source>
</evidence>
<gene>
    <name evidence="2" type="ordered locus">Dtox_0003</name>
</gene>
<evidence type="ECO:0000256" key="1">
    <source>
        <dbReference type="PROSITE-ProRule" id="PRU00182"/>
    </source>
</evidence>
<organism evidence="2 3">
    <name type="scientific">Desulfofarcimen acetoxidans (strain ATCC 49208 / DSM 771 / KCTC 5769 / VKM B-1644 / 5575)</name>
    <name type="common">Desulfotomaculum acetoxidans</name>
    <dbReference type="NCBI Taxonomy" id="485916"/>
    <lineage>
        <taxon>Bacteria</taxon>
        <taxon>Bacillati</taxon>
        <taxon>Bacillota</taxon>
        <taxon>Clostridia</taxon>
        <taxon>Eubacteriales</taxon>
        <taxon>Peptococcaceae</taxon>
        <taxon>Desulfofarcimen</taxon>
    </lineage>
</organism>